<dbReference type="GeneID" id="68115351"/>
<dbReference type="Proteomes" id="UP000444721">
    <property type="component" value="Unassembled WGS sequence"/>
</dbReference>
<sequence>MGMFHSTSGKSGYNLYLQPTPIVIEKDMAILLLKEEQRLRRDPQTQQAYSKADDDLPRIEKITMDLQEQVVANVLGMKRNTSLVVDEKFNQFMIAYRNLRCRFKDDPEVNTLTDYFKYDMSRACTLEWNTTLDLSAISVVDLMDFYDHQSHENNHQALGTISSHELALQHTLSLNELLKKRNPNNLPVALIGASYS</sequence>
<evidence type="ECO:0000313" key="2">
    <source>
        <dbReference type="Proteomes" id="UP000444721"/>
    </source>
</evidence>
<gene>
    <name evidence="1" type="ORF">FDP41_008133</name>
</gene>
<dbReference type="VEuPathDB" id="AmoebaDB:FDP41_008133"/>
<comment type="caution">
    <text evidence="1">The sequence shown here is derived from an EMBL/GenBank/DDBJ whole genome shotgun (WGS) entry which is preliminary data.</text>
</comment>
<dbReference type="AlphaFoldDB" id="A0A6A5BKN5"/>
<dbReference type="EMBL" id="VFQX01000060">
    <property type="protein sequence ID" value="KAF0973429.1"/>
    <property type="molecule type" value="Genomic_DNA"/>
</dbReference>
<keyword evidence="2" id="KW-1185">Reference proteome</keyword>
<accession>A0A6A5BKN5</accession>
<organism evidence="1 2">
    <name type="scientific">Naegleria fowleri</name>
    <name type="common">Brain eating amoeba</name>
    <dbReference type="NCBI Taxonomy" id="5763"/>
    <lineage>
        <taxon>Eukaryota</taxon>
        <taxon>Discoba</taxon>
        <taxon>Heterolobosea</taxon>
        <taxon>Tetramitia</taxon>
        <taxon>Eutetramitia</taxon>
        <taxon>Vahlkampfiidae</taxon>
        <taxon>Naegleria</taxon>
    </lineage>
</organism>
<reference evidence="1 2" key="1">
    <citation type="journal article" date="2019" name="Sci. Rep.">
        <title>Nanopore sequencing improves the draft genome of the human pathogenic amoeba Naegleria fowleri.</title>
        <authorList>
            <person name="Liechti N."/>
            <person name="Schurch N."/>
            <person name="Bruggmann R."/>
            <person name="Wittwer M."/>
        </authorList>
    </citation>
    <scope>NUCLEOTIDE SEQUENCE [LARGE SCALE GENOMIC DNA]</scope>
    <source>
        <strain evidence="1 2">ATCC 30894</strain>
    </source>
</reference>
<dbReference type="VEuPathDB" id="AmoebaDB:NfTy_091900"/>
<proteinExistence type="predicted"/>
<dbReference type="VEuPathDB" id="AmoebaDB:NF0055640"/>
<dbReference type="OrthoDB" id="10308207at2759"/>
<evidence type="ECO:0000313" key="1">
    <source>
        <dbReference type="EMBL" id="KAF0973429.1"/>
    </source>
</evidence>
<dbReference type="RefSeq" id="XP_044558142.1">
    <property type="nucleotide sequence ID" value="XM_044711954.1"/>
</dbReference>
<name>A0A6A5BKN5_NAEFO</name>
<protein>
    <submittedName>
        <fullName evidence="1">Uncharacterized protein</fullName>
    </submittedName>
</protein>